<evidence type="ECO:0000313" key="2">
    <source>
        <dbReference type="Proteomes" id="UP001157134"/>
    </source>
</evidence>
<sequence length="250" mass="28187">MARWIQITTFVVSIIVLNQEAQAKDWLFVINPYLQATTIEGDATLGVLSADDVTVDFDTILETLDSGAMVNLKGQHDSGWGFIVDYAFMDLKDDLATPRDGIASARVRQGVLQVEGLYSTKKKYGQFDYLFGLRWWDNDFDLDVTLPQASPELNVRKDEDWVDYFIGARWTAEINPSWSYSVRGDLGMGGADFTSSVEGGVLYHFNRKHSLDIKYKATFVDVDEGSQGQVGHFKYDTITHGPVIGYMYQF</sequence>
<accession>A0ABQ6HBJ0</accession>
<dbReference type="RefSeq" id="WP_284297625.1">
    <property type="nucleotide sequence ID" value="NZ_BSSV01000003.1"/>
</dbReference>
<reference evidence="1 2" key="1">
    <citation type="submission" date="2023-03" db="EMBL/GenBank/DDBJ databases">
        <title>Thalassotalea loyana LMG 22536T draft genome sequence.</title>
        <authorList>
            <person name="Sawabe T."/>
        </authorList>
    </citation>
    <scope>NUCLEOTIDE SEQUENCE [LARGE SCALE GENOMIC DNA]</scope>
    <source>
        <strain evidence="1 2">LMG 22536</strain>
    </source>
</reference>
<gene>
    <name evidence="1" type="ORF">tloyanaT_17300</name>
</gene>
<comment type="caution">
    <text evidence="1">The sequence shown here is derived from an EMBL/GenBank/DDBJ whole genome shotgun (WGS) entry which is preliminary data.</text>
</comment>
<name>A0ABQ6HBJ0_9GAMM</name>
<keyword evidence="2" id="KW-1185">Reference proteome</keyword>
<dbReference type="Proteomes" id="UP001157134">
    <property type="component" value="Unassembled WGS sequence"/>
</dbReference>
<proteinExistence type="predicted"/>
<protein>
    <recommendedName>
        <fullName evidence="3">Outer membrane protein beta-barrel domain-containing protein</fullName>
    </recommendedName>
</protein>
<dbReference type="EMBL" id="BSSV01000003">
    <property type="protein sequence ID" value="GLX85478.1"/>
    <property type="molecule type" value="Genomic_DNA"/>
</dbReference>
<evidence type="ECO:0008006" key="3">
    <source>
        <dbReference type="Google" id="ProtNLM"/>
    </source>
</evidence>
<organism evidence="1 2">
    <name type="scientific">Thalassotalea loyana</name>
    <dbReference type="NCBI Taxonomy" id="280483"/>
    <lineage>
        <taxon>Bacteria</taxon>
        <taxon>Pseudomonadati</taxon>
        <taxon>Pseudomonadota</taxon>
        <taxon>Gammaproteobacteria</taxon>
        <taxon>Alteromonadales</taxon>
        <taxon>Colwelliaceae</taxon>
        <taxon>Thalassotalea</taxon>
    </lineage>
</organism>
<evidence type="ECO:0000313" key="1">
    <source>
        <dbReference type="EMBL" id="GLX85478.1"/>
    </source>
</evidence>